<dbReference type="GO" id="GO:0005739">
    <property type="term" value="C:mitochondrion"/>
    <property type="evidence" value="ECO:0007669"/>
    <property type="project" value="TreeGrafter"/>
</dbReference>
<dbReference type="Gene3D" id="3.30.1490.20">
    <property type="entry name" value="ATP-grasp fold, A domain"/>
    <property type="match status" value="1"/>
</dbReference>
<reference evidence="2" key="1">
    <citation type="journal article" date="2014" name="Nat. Commun.">
        <title>The rainbow trout genome provides novel insights into evolution after whole-genome duplication in vertebrates.</title>
        <authorList>
            <person name="Berthelot C."/>
            <person name="Brunet F."/>
            <person name="Chalopin D."/>
            <person name="Juanchich A."/>
            <person name="Bernard M."/>
            <person name="Noel B."/>
            <person name="Bento P."/>
            <person name="Da Silva C."/>
            <person name="Labadie K."/>
            <person name="Alberti A."/>
            <person name="Aury J.M."/>
            <person name="Louis A."/>
            <person name="Dehais P."/>
            <person name="Bardou P."/>
            <person name="Montfort J."/>
            <person name="Klopp C."/>
            <person name="Cabau C."/>
            <person name="Gaspin C."/>
            <person name="Thorgaard G.H."/>
            <person name="Boussaha M."/>
            <person name="Quillet E."/>
            <person name="Guyomard R."/>
            <person name="Galiana D."/>
            <person name="Bobe J."/>
            <person name="Volff J.N."/>
            <person name="Genet C."/>
            <person name="Wincker P."/>
            <person name="Jaillon O."/>
            <person name="Roest Crollius H."/>
            <person name="Guiguen Y."/>
        </authorList>
    </citation>
    <scope>NUCLEOTIDE SEQUENCE [LARGE SCALE GENOMIC DNA]</scope>
</reference>
<dbReference type="PaxDb" id="8022-A0A060W7I5"/>
<dbReference type="EMBL" id="FR904371">
    <property type="protein sequence ID" value="CDQ61199.1"/>
    <property type="molecule type" value="Genomic_DNA"/>
</dbReference>
<organism evidence="2 3">
    <name type="scientific">Oncorhynchus mykiss</name>
    <name type="common">Rainbow trout</name>
    <name type="synonym">Salmo gairdneri</name>
    <dbReference type="NCBI Taxonomy" id="8022"/>
    <lineage>
        <taxon>Eukaryota</taxon>
        <taxon>Metazoa</taxon>
        <taxon>Chordata</taxon>
        <taxon>Craniata</taxon>
        <taxon>Vertebrata</taxon>
        <taxon>Euteleostomi</taxon>
        <taxon>Actinopterygii</taxon>
        <taxon>Neopterygii</taxon>
        <taxon>Teleostei</taxon>
        <taxon>Protacanthopterygii</taxon>
        <taxon>Salmoniformes</taxon>
        <taxon>Salmonidae</taxon>
        <taxon>Salmoninae</taxon>
        <taxon>Oncorhynchus</taxon>
    </lineage>
</organism>
<dbReference type="GO" id="GO:0004776">
    <property type="term" value="F:succinate-CoA ligase (GDP-forming) activity"/>
    <property type="evidence" value="ECO:0007669"/>
    <property type="project" value="TreeGrafter"/>
</dbReference>
<dbReference type="InterPro" id="IPR013650">
    <property type="entry name" value="ATP-grasp_succ-CoA_synth-type"/>
</dbReference>
<gene>
    <name evidence="2" type="ORF">GSONMT00064676001</name>
</gene>
<evidence type="ECO:0000259" key="1">
    <source>
        <dbReference type="Pfam" id="PF08442"/>
    </source>
</evidence>
<feature type="domain" description="ATP-grasp fold succinyl-CoA synthetase-type" evidence="1">
    <location>
        <begin position="93"/>
        <end position="194"/>
    </location>
</feature>
<dbReference type="GO" id="GO:0006099">
    <property type="term" value="P:tricarboxylic acid cycle"/>
    <property type="evidence" value="ECO:0007669"/>
    <property type="project" value="UniProtKB-UniPathway"/>
</dbReference>
<dbReference type="AlphaFoldDB" id="A0A060W7I5"/>
<name>A0A060W7I5_ONCMY</name>
<proteinExistence type="predicted"/>
<dbReference type="SUPFAM" id="SSF56059">
    <property type="entry name" value="Glutathione synthetase ATP-binding domain-like"/>
    <property type="match status" value="1"/>
</dbReference>
<dbReference type="FunFam" id="3.30.1490.20:FF:000004">
    <property type="entry name" value="Succinate--CoA ligase [ADP-forming] subunit beta, mitochondrial"/>
    <property type="match status" value="1"/>
</dbReference>
<dbReference type="Proteomes" id="UP000193380">
    <property type="component" value="Unassembled WGS sequence"/>
</dbReference>
<dbReference type="PANTHER" id="PTHR11815:SF10">
    <property type="entry name" value="SUCCINATE--COA LIGASE [GDP-FORMING] SUBUNIT BETA, MITOCHONDRIAL"/>
    <property type="match status" value="1"/>
</dbReference>
<dbReference type="GO" id="GO:0005524">
    <property type="term" value="F:ATP binding"/>
    <property type="evidence" value="ECO:0007669"/>
    <property type="project" value="InterPro"/>
</dbReference>
<accession>A0A060W7I5</accession>
<protein>
    <recommendedName>
        <fullName evidence="1">ATP-grasp fold succinyl-CoA synthetase-type domain-containing protein</fullName>
    </recommendedName>
</protein>
<dbReference type="UniPathway" id="UPA00223">
    <property type="reaction ID" value="UER00999"/>
</dbReference>
<sequence>MLHFCLTTGTEAQYIAKSGRLSWRKCSFIVTPTSASLPISGQIARTRSFSFPVNMAASMASQAVARGLRGASAKYLFLDKFKCARVSSRRWLNLQEYQSKKLMQESGVTVQRFYVADNPPDALQAAKRLNAKEIVLKAQILAGGRGKGVFSSGLKGGVHLTKDPSVVGELASKMLGYSLTTKQTPKEGVEVKTVSHSWGSNNFSVFLISGSFQFSNAVP</sequence>
<dbReference type="GO" id="GO:0006104">
    <property type="term" value="P:succinyl-CoA metabolic process"/>
    <property type="evidence" value="ECO:0007669"/>
    <property type="project" value="TreeGrafter"/>
</dbReference>
<evidence type="ECO:0000313" key="3">
    <source>
        <dbReference type="Proteomes" id="UP000193380"/>
    </source>
</evidence>
<dbReference type="Pfam" id="PF08442">
    <property type="entry name" value="ATP-grasp_2"/>
    <property type="match status" value="1"/>
</dbReference>
<evidence type="ECO:0000313" key="2">
    <source>
        <dbReference type="EMBL" id="CDQ61199.1"/>
    </source>
</evidence>
<dbReference type="InterPro" id="IPR013815">
    <property type="entry name" value="ATP_grasp_subdomain_1"/>
</dbReference>
<dbReference type="STRING" id="8022.A0A060W7I5"/>
<dbReference type="GO" id="GO:0042709">
    <property type="term" value="C:succinate-CoA ligase complex"/>
    <property type="evidence" value="ECO:0007669"/>
    <property type="project" value="TreeGrafter"/>
</dbReference>
<dbReference type="PANTHER" id="PTHR11815">
    <property type="entry name" value="SUCCINYL-COA SYNTHETASE BETA CHAIN"/>
    <property type="match status" value="1"/>
</dbReference>
<reference evidence="2" key="2">
    <citation type="submission" date="2014-03" db="EMBL/GenBank/DDBJ databases">
        <authorList>
            <person name="Genoscope - CEA"/>
        </authorList>
    </citation>
    <scope>NUCLEOTIDE SEQUENCE</scope>
</reference>